<gene>
    <name evidence="3" type="ORF">EAH77_06330</name>
</gene>
<feature type="compositionally biased region" description="Polar residues" evidence="1">
    <location>
        <begin position="46"/>
        <end position="56"/>
    </location>
</feature>
<feature type="chain" id="PRO_5021416721" description="DUF1471 domain-containing protein" evidence="2">
    <location>
        <begin position="23"/>
        <end position="66"/>
    </location>
</feature>
<feature type="signal peptide" evidence="2">
    <location>
        <begin position="1"/>
        <end position="22"/>
    </location>
</feature>
<evidence type="ECO:0000256" key="1">
    <source>
        <dbReference type="SAM" id="MobiDB-lite"/>
    </source>
</evidence>
<evidence type="ECO:0000313" key="3">
    <source>
        <dbReference type="EMBL" id="TPG63503.1"/>
    </source>
</evidence>
<feature type="region of interest" description="Disordered" evidence="1">
    <location>
        <begin position="30"/>
        <end position="66"/>
    </location>
</feature>
<dbReference type="EMBL" id="RCZD01000003">
    <property type="protein sequence ID" value="TPG63503.1"/>
    <property type="molecule type" value="Genomic_DNA"/>
</dbReference>
<accession>A0A502GRD6</accession>
<keyword evidence="4" id="KW-1185">Reference proteome</keyword>
<dbReference type="RefSeq" id="WP_140470957.1">
    <property type="nucleotide sequence ID" value="NZ_RCZD01000003.1"/>
</dbReference>
<evidence type="ECO:0000313" key="4">
    <source>
        <dbReference type="Proteomes" id="UP000317663"/>
    </source>
</evidence>
<proteinExistence type="predicted"/>
<evidence type="ECO:0000256" key="2">
    <source>
        <dbReference type="SAM" id="SignalP"/>
    </source>
</evidence>
<protein>
    <recommendedName>
        <fullName evidence="5">DUF1471 domain-containing protein</fullName>
    </recommendedName>
</protein>
<dbReference type="Proteomes" id="UP000317663">
    <property type="component" value="Unassembled WGS sequence"/>
</dbReference>
<name>A0A502GRD6_9GAMM</name>
<organism evidence="3 4">
    <name type="scientific">Ewingella americana</name>
    <dbReference type="NCBI Taxonomy" id="41202"/>
    <lineage>
        <taxon>Bacteria</taxon>
        <taxon>Pseudomonadati</taxon>
        <taxon>Pseudomonadota</taxon>
        <taxon>Gammaproteobacteria</taxon>
        <taxon>Enterobacterales</taxon>
        <taxon>Yersiniaceae</taxon>
        <taxon>Ewingella</taxon>
    </lineage>
</organism>
<comment type="caution">
    <text evidence="3">The sequence shown here is derived from an EMBL/GenBank/DDBJ whole genome shotgun (WGS) entry which is preliminary data.</text>
</comment>
<dbReference type="AlphaFoldDB" id="A0A502GRD6"/>
<sequence length="66" mass="6955">MNRTIALLFTLIISTLAFNSIAAQSTSAKDVASELNRKAHEGGRPLTTTIDTSAHSKLSAPADTLN</sequence>
<reference evidence="3 4" key="1">
    <citation type="journal article" date="2019" name="Environ. Microbiol.">
        <title>Species interactions and distinct microbial communities in high Arctic permafrost affected cryosols are associated with the CH4 and CO2 gas fluxes.</title>
        <authorList>
            <person name="Altshuler I."/>
            <person name="Hamel J."/>
            <person name="Turney S."/>
            <person name="Magnuson E."/>
            <person name="Levesque R."/>
            <person name="Greer C."/>
            <person name="Whyte L.G."/>
        </authorList>
    </citation>
    <scope>NUCLEOTIDE SEQUENCE [LARGE SCALE GENOMIC DNA]</scope>
    <source>
        <strain evidence="3 4">E4</strain>
    </source>
</reference>
<dbReference type="OrthoDB" id="9942412at2"/>
<evidence type="ECO:0008006" key="5">
    <source>
        <dbReference type="Google" id="ProtNLM"/>
    </source>
</evidence>
<keyword evidence="2" id="KW-0732">Signal</keyword>
<feature type="compositionally biased region" description="Basic and acidic residues" evidence="1">
    <location>
        <begin position="31"/>
        <end position="43"/>
    </location>
</feature>